<sequence>MISRALTPSMAITEDLAAVQLPSGIDHHRVRVTAARNIKGGDLLVGIDDGTLTHAAGLRSARPFPRARYALPQQRPAQFGNPGCIALDGQTYTAGPYDLVLYVPAAWCPVGYRPGQRVERIGWQLPEQAWQQPRRYAQRGTIRRVDDDGLVRVQWDGDEHQFLTPRDVIRPVDPADIDQERSETGGFATGDRVTFGPGPSAGLVLELYRPAFYGPFRARVLWDGTPPHEDTFTTDRLTVTEPTAA</sequence>
<reference evidence="1 2" key="1">
    <citation type="submission" date="2018-01" db="EMBL/GenBank/DDBJ databases">
        <title>Draft genome sequence of Streptomyces sp. 13K301.</title>
        <authorList>
            <person name="Sahin N."/>
            <person name="Saygin H."/>
            <person name="Ay H."/>
        </authorList>
    </citation>
    <scope>NUCLEOTIDE SEQUENCE [LARGE SCALE GENOMIC DNA]</scope>
    <source>
        <strain evidence="1 2">13K301</strain>
    </source>
</reference>
<dbReference type="Proteomes" id="UP000235943">
    <property type="component" value="Unassembled WGS sequence"/>
</dbReference>
<dbReference type="RefSeq" id="WP_102914221.1">
    <property type="nucleotide sequence ID" value="NZ_POUC01000837.1"/>
</dbReference>
<dbReference type="OrthoDB" id="4111467at2"/>
<comment type="caution">
    <text evidence="1">The sequence shown here is derived from an EMBL/GenBank/DDBJ whole genome shotgun (WGS) entry which is preliminary data.</text>
</comment>
<proteinExistence type="predicted"/>
<evidence type="ECO:0000313" key="2">
    <source>
        <dbReference type="Proteomes" id="UP000235943"/>
    </source>
</evidence>
<gene>
    <name evidence="1" type="ORF">C1J00_43280</name>
</gene>
<organism evidence="1 2">
    <name type="scientific">Streptomyces cahuitamycinicus</name>
    <dbReference type="NCBI Taxonomy" id="2070367"/>
    <lineage>
        <taxon>Bacteria</taxon>
        <taxon>Bacillati</taxon>
        <taxon>Actinomycetota</taxon>
        <taxon>Actinomycetes</taxon>
        <taxon>Kitasatosporales</taxon>
        <taxon>Streptomycetaceae</taxon>
        <taxon>Streptomyces</taxon>
    </lineage>
</organism>
<protein>
    <submittedName>
        <fullName evidence="1">Uncharacterized protein</fullName>
    </submittedName>
</protein>
<dbReference type="AlphaFoldDB" id="A0A2N8TAY9"/>
<dbReference type="EMBL" id="POUC01000837">
    <property type="protein sequence ID" value="PNG16202.1"/>
    <property type="molecule type" value="Genomic_DNA"/>
</dbReference>
<accession>A0A2N8TAY9</accession>
<name>A0A2N8TAY9_9ACTN</name>
<keyword evidence="2" id="KW-1185">Reference proteome</keyword>
<evidence type="ECO:0000313" key="1">
    <source>
        <dbReference type="EMBL" id="PNG16202.1"/>
    </source>
</evidence>